<sequence>MDHAQDVVLDVFKRQFFTDGGRPGRAHQASHFSVQIRYLKQQEAAVLQCSGTSGLYIEPRLPDSSNPSDEYQVVWMPQATLAEAQHSMQCEPLSIGLARAGRRYGIRVQAKHYQSVFSKLKPDSQFLAPGERLNWHCGPWPFGSDRKMLAKVFGDMQWQARPLQPAKTVDGGIMWLVQSVTEPPTAVWNLGHGPVVVSRCESQSASMTQSSHVIGPQATVELCSTNAEVDPWLTRDPWQGSLRNVPVQPAPNVTTQIQEMEERLEKAILAKLPCEKMETDEEDNRVHQLELQLQHLATRQQSLEGLVNEHHHQHTAQVQTLQTQMMSQMEVQRTQMKGMFDDQMSRLEAILAKKGPAAANADLWSWALQSVERLGLEQIILTKVAAHRLVASATSRYEAWLFWHNTAADHAAKTANLDRGESFWTLWQKHVREVTAAQEVHAQAWNLHLQVALMSVKDDQALTLDTVEIQQPKHTRVFDKLFDVSAWQGDLPKQFANEYGHGMATRVATWWKTRTEAGGTQVCTWTIS</sequence>
<dbReference type="EMBL" id="CAMXCT010000873">
    <property type="protein sequence ID" value="CAI3984242.1"/>
    <property type="molecule type" value="Genomic_DNA"/>
</dbReference>
<reference evidence="2" key="2">
    <citation type="submission" date="2024-04" db="EMBL/GenBank/DDBJ databases">
        <authorList>
            <person name="Chen Y."/>
            <person name="Shah S."/>
            <person name="Dougan E. K."/>
            <person name="Thang M."/>
            <person name="Chan C."/>
        </authorList>
    </citation>
    <scope>NUCLEOTIDE SEQUENCE [LARGE SCALE GENOMIC DNA]</scope>
</reference>
<evidence type="ECO:0000313" key="1">
    <source>
        <dbReference type="EMBL" id="CAI3984242.1"/>
    </source>
</evidence>
<dbReference type="EMBL" id="CAMXCT030000873">
    <property type="protein sequence ID" value="CAL4771554.1"/>
    <property type="molecule type" value="Genomic_DNA"/>
</dbReference>
<organism evidence="1">
    <name type="scientific">Cladocopium goreaui</name>
    <dbReference type="NCBI Taxonomy" id="2562237"/>
    <lineage>
        <taxon>Eukaryota</taxon>
        <taxon>Sar</taxon>
        <taxon>Alveolata</taxon>
        <taxon>Dinophyceae</taxon>
        <taxon>Suessiales</taxon>
        <taxon>Symbiodiniaceae</taxon>
        <taxon>Cladocopium</taxon>
    </lineage>
</organism>
<proteinExistence type="predicted"/>
<dbReference type="Proteomes" id="UP001152797">
    <property type="component" value="Unassembled WGS sequence"/>
</dbReference>
<dbReference type="EMBL" id="CAMXCT020000873">
    <property type="protein sequence ID" value="CAL1137617.1"/>
    <property type="molecule type" value="Genomic_DNA"/>
</dbReference>
<evidence type="ECO:0000313" key="3">
    <source>
        <dbReference type="Proteomes" id="UP001152797"/>
    </source>
</evidence>
<protein>
    <submittedName>
        <fullName evidence="1">Uncharacterized protein</fullName>
    </submittedName>
</protein>
<keyword evidence="3" id="KW-1185">Reference proteome</keyword>
<comment type="caution">
    <text evidence="1">The sequence shown here is derived from an EMBL/GenBank/DDBJ whole genome shotgun (WGS) entry which is preliminary data.</text>
</comment>
<accession>A0A9P1C2F6</accession>
<dbReference type="AlphaFoldDB" id="A0A9P1C2F6"/>
<evidence type="ECO:0000313" key="2">
    <source>
        <dbReference type="EMBL" id="CAL1137617.1"/>
    </source>
</evidence>
<reference evidence="1" key="1">
    <citation type="submission" date="2022-10" db="EMBL/GenBank/DDBJ databases">
        <authorList>
            <person name="Chen Y."/>
            <person name="Dougan E. K."/>
            <person name="Chan C."/>
            <person name="Rhodes N."/>
            <person name="Thang M."/>
        </authorList>
    </citation>
    <scope>NUCLEOTIDE SEQUENCE</scope>
</reference>
<gene>
    <name evidence="1" type="ORF">C1SCF055_LOCUS11789</name>
</gene>
<name>A0A9P1C2F6_9DINO</name>